<evidence type="ECO:0000256" key="3">
    <source>
        <dbReference type="ARBA" id="ARBA00022552"/>
    </source>
</evidence>
<evidence type="ECO:0000256" key="2">
    <source>
        <dbReference type="ARBA" id="ARBA00022517"/>
    </source>
</evidence>
<evidence type="ECO:0000259" key="6">
    <source>
        <dbReference type="Pfam" id="PF01782"/>
    </source>
</evidence>
<protein>
    <recommendedName>
        <fullName evidence="5">Ribosome maturation factor RimM</fullName>
    </recommendedName>
</protein>
<dbReference type="Proteomes" id="UP001224412">
    <property type="component" value="Unassembled WGS sequence"/>
</dbReference>
<dbReference type="Gene3D" id="2.30.30.240">
    <property type="entry name" value="PRC-barrel domain"/>
    <property type="match status" value="1"/>
</dbReference>
<keyword evidence="1 5" id="KW-0963">Cytoplasm</keyword>
<keyword evidence="4 5" id="KW-0143">Chaperone</keyword>
<proteinExistence type="inferred from homology"/>
<comment type="caution">
    <text evidence="8">The sequence shown here is derived from an EMBL/GenBank/DDBJ whole genome shotgun (WGS) entry which is preliminary data.</text>
</comment>
<feature type="domain" description="RimM N-terminal" evidence="6">
    <location>
        <begin position="5"/>
        <end position="86"/>
    </location>
</feature>
<comment type="subunit">
    <text evidence="5">Binds ribosomal protein uS19.</text>
</comment>
<accession>A0AAP4BP69</accession>
<dbReference type="InterPro" id="IPR056792">
    <property type="entry name" value="PRC_RimM"/>
</dbReference>
<evidence type="ECO:0000259" key="7">
    <source>
        <dbReference type="Pfam" id="PF24986"/>
    </source>
</evidence>
<dbReference type="NCBIfam" id="TIGR02273">
    <property type="entry name" value="16S_RimM"/>
    <property type="match status" value="1"/>
</dbReference>
<sequence length="166" mass="18306">MDVRIGRVVKTHGIRGEVVVETTTDDPEGRFAPDTVIEGRQSGRTQSLQVRSARPHKGRLLLALKEITDRTTAESLRGMEFYAPADDSDEDGYYDHDLEGLRVWHDGTEIGAISGVVETINRSLLEITLTDDGRTVLVPFVDEFIAEVDLEAGTMTITPPEGLLDL</sequence>
<comment type="domain">
    <text evidence="5">The PRC barrel domain binds ribosomal protein uS19.</text>
</comment>
<dbReference type="GO" id="GO:0043022">
    <property type="term" value="F:ribosome binding"/>
    <property type="evidence" value="ECO:0007669"/>
    <property type="project" value="InterPro"/>
</dbReference>
<comment type="similarity">
    <text evidence="5">Belongs to the RimM family.</text>
</comment>
<dbReference type="InterPro" id="IPR002676">
    <property type="entry name" value="RimM_N"/>
</dbReference>
<dbReference type="InterPro" id="IPR011961">
    <property type="entry name" value="RimM"/>
</dbReference>
<dbReference type="GO" id="GO:0006364">
    <property type="term" value="P:rRNA processing"/>
    <property type="evidence" value="ECO:0007669"/>
    <property type="project" value="UniProtKB-UniRule"/>
</dbReference>
<dbReference type="InterPro" id="IPR036976">
    <property type="entry name" value="RimM_N_sf"/>
</dbReference>
<keyword evidence="2 5" id="KW-0690">Ribosome biogenesis</keyword>
<comment type="function">
    <text evidence="5">An accessory protein needed during the final step in the assembly of 30S ribosomal subunit, possibly for assembly of the head region. Essential for efficient processing of 16S rRNA. May be needed both before and after RbfA during the maturation of 16S rRNA. It has affinity for free ribosomal 30S subunits but not for 70S ribosomes.</text>
</comment>
<dbReference type="PANTHER" id="PTHR33692:SF1">
    <property type="entry name" value="RIBOSOME MATURATION FACTOR RIMM"/>
    <property type="match status" value="1"/>
</dbReference>
<reference evidence="8" key="1">
    <citation type="submission" date="2023-05" db="EMBL/GenBank/DDBJ databases">
        <title>Metabolic capabilities are highly conserved among human nasal-associated Corynebacterium species in pangenomic analyses.</title>
        <authorList>
            <person name="Tran T.H."/>
            <person name="Roberts A.Q."/>
            <person name="Escapa I.F."/>
            <person name="Gao W."/>
            <person name="Conlan S."/>
            <person name="Kong H."/>
            <person name="Segre J.A."/>
            <person name="Kelly M.S."/>
            <person name="Lemon K.P."/>
        </authorList>
    </citation>
    <scope>NUCLEOTIDE SEQUENCE</scope>
    <source>
        <strain evidence="8">KPL2773</strain>
    </source>
</reference>
<evidence type="ECO:0000256" key="1">
    <source>
        <dbReference type="ARBA" id="ARBA00022490"/>
    </source>
</evidence>
<dbReference type="HAMAP" id="MF_00014">
    <property type="entry name" value="Ribosome_mat_RimM"/>
    <property type="match status" value="1"/>
</dbReference>
<dbReference type="AlphaFoldDB" id="A0AAP4BP69"/>
<feature type="domain" description="Ribosome maturation factor RimM PRC barrel" evidence="7">
    <location>
        <begin position="96"/>
        <end position="163"/>
    </location>
</feature>
<dbReference type="GO" id="GO:0005737">
    <property type="term" value="C:cytoplasm"/>
    <property type="evidence" value="ECO:0007669"/>
    <property type="project" value="UniProtKB-SubCell"/>
</dbReference>
<evidence type="ECO:0000313" key="9">
    <source>
        <dbReference type="Proteomes" id="UP001224412"/>
    </source>
</evidence>
<dbReference type="RefSeq" id="WP_024272731.1">
    <property type="nucleotide sequence ID" value="NZ_CP051667.1"/>
</dbReference>
<dbReference type="SUPFAM" id="SSF50447">
    <property type="entry name" value="Translation proteins"/>
    <property type="match status" value="1"/>
</dbReference>
<evidence type="ECO:0000256" key="4">
    <source>
        <dbReference type="ARBA" id="ARBA00023186"/>
    </source>
</evidence>
<name>A0AAP4BP69_9CORY</name>
<dbReference type="EMBL" id="JASNVH010000005">
    <property type="protein sequence ID" value="MDK4306679.1"/>
    <property type="molecule type" value="Genomic_DNA"/>
</dbReference>
<keyword evidence="3 5" id="KW-0698">rRNA processing</keyword>
<dbReference type="PANTHER" id="PTHR33692">
    <property type="entry name" value="RIBOSOME MATURATION FACTOR RIMM"/>
    <property type="match status" value="1"/>
</dbReference>
<dbReference type="InterPro" id="IPR009000">
    <property type="entry name" value="Transl_B-barrel_sf"/>
</dbReference>
<dbReference type="GO" id="GO:0005840">
    <property type="term" value="C:ribosome"/>
    <property type="evidence" value="ECO:0007669"/>
    <property type="project" value="InterPro"/>
</dbReference>
<dbReference type="GO" id="GO:0042274">
    <property type="term" value="P:ribosomal small subunit biogenesis"/>
    <property type="evidence" value="ECO:0007669"/>
    <property type="project" value="UniProtKB-UniRule"/>
</dbReference>
<evidence type="ECO:0000256" key="5">
    <source>
        <dbReference type="HAMAP-Rule" id="MF_00014"/>
    </source>
</evidence>
<dbReference type="Gene3D" id="2.40.30.60">
    <property type="entry name" value="RimM"/>
    <property type="match status" value="1"/>
</dbReference>
<evidence type="ECO:0000313" key="8">
    <source>
        <dbReference type="EMBL" id="MDK4306679.1"/>
    </source>
</evidence>
<organism evidence="8 9">
    <name type="scientific">Corynebacterium pseudodiphtheriticum</name>
    <dbReference type="NCBI Taxonomy" id="37637"/>
    <lineage>
        <taxon>Bacteria</taxon>
        <taxon>Bacillati</taxon>
        <taxon>Actinomycetota</taxon>
        <taxon>Actinomycetes</taxon>
        <taxon>Mycobacteriales</taxon>
        <taxon>Corynebacteriaceae</taxon>
        <taxon>Corynebacterium</taxon>
    </lineage>
</organism>
<dbReference type="SUPFAM" id="SSF50346">
    <property type="entry name" value="PRC-barrel domain"/>
    <property type="match status" value="1"/>
</dbReference>
<gene>
    <name evidence="5 8" type="primary">rimM</name>
    <name evidence="8" type="ORF">QPX42_03815</name>
</gene>
<dbReference type="Pfam" id="PF01782">
    <property type="entry name" value="RimM"/>
    <property type="match status" value="1"/>
</dbReference>
<dbReference type="InterPro" id="IPR011033">
    <property type="entry name" value="PRC_barrel-like_sf"/>
</dbReference>
<dbReference type="Pfam" id="PF24986">
    <property type="entry name" value="PRC_RimM"/>
    <property type="match status" value="1"/>
</dbReference>
<comment type="subcellular location">
    <subcellularLocation>
        <location evidence="5">Cytoplasm</location>
    </subcellularLocation>
</comment>